<evidence type="ECO:0000256" key="1">
    <source>
        <dbReference type="ARBA" id="ARBA00004245"/>
    </source>
</evidence>
<organism evidence="9">
    <name type="scientific">Dunaliella tertiolecta</name>
    <name type="common">Green alga</name>
    <dbReference type="NCBI Taxonomy" id="3047"/>
    <lineage>
        <taxon>Eukaryota</taxon>
        <taxon>Viridiplantae</taxon>
        <taxon>Chlorophyta</taxon>
        <taxon>core chlorophytes</taxon>
        <taxon>Chlorophyceae</taxon>
        <taxon>CS clade</taxon>
        <taxon>Chlamydomonadales</taxon>
        <taxon>Dunaliellaceae</taxon>
        <taxon>Dunaliella</taxon>
    </lineage>
</organism>
<dbReference type="Gene3D" id="1.20.120.1900">
    <property type="entry name" value="Gamma-tubulin complex, C-terminal domain"/>
    <property type="match status" value="1"/>
</dbReference>
<dbReference type="Pfam" id="PF17681">
    <property type="entry name" value="GCP_N_terminal"/>
    <property type="match status" value="1"/>
</dbReference>
<sequence length="1256" mass="133515">MSSVDQRINDTALLLEQQLCRGLGAAPLAQAIRNIKLKALRDGLGGKLPDAEFNQAVSFLEGKAIDRKDFQMKLGRAQARNVKGHRELLALLHIIGSDTSLSVLTRGPMAVPLGAAAGQGRPLLQPTAPSSTTLSRPPPPGAATPAASTLASSDPSRARSAATPRAAGAPAGGPNTPPSSAAEQAAMQAQQVQQQAHHHQQQQQQQQRSNSSASAGGMPGLGRASSSGNGRAGIAAASVQQALGKQQPAATHPVPQNSPYASAISPMVRPPHASTHKPRPVFPIPDEEDLLPCIPFAGDLFKLDGPGAPFQLEAAFTASKQQEAEHGQSASTSSRAAASSSLASLLESIPAWHTLRPHLTGRDLVEAAAAPKPSVDVSPNARRQSLPGGHKGASHPQQPLSMLPTDVQEVAITDDLLYAFMGLEARYVQARLVQPPGGHAAVGRGNDSHANSSPTLTFALADGLGLEPCLAELVHRVLPICDYVAVLQRFIETRSALTYGRVSHAVAAALWRLLQDWMLMVTQLEHQLRLGTLRLQALVYYCQGPLSSLGLLAGIAAEAASQQLSSAGLLNLLHAKAASLAGDRAKRALVHRVLHAAAAPYFKMLERWLHDGVLEDAYGEFMVQANKIVGKDALTDNHQLAYWHERYTLRQSPSTEAAATAADGPLAHLDVPVFLQGCANLILTTGKYLNAIHECRSHMAAEARPSPSAASWGFGTQPAHAARARTSSKGGKGGEAGAATAAVSAAIMDSGASMMSAAAIPIVGEAAQQKPRLAYDPQSSFVQDIMAAHARASASLLHLLRSEQEVGLMTWLRSLKHFFMLDQGDLVVHLAEAAREELDKPVRDISRPRLQSLLELAIRTSSVAQDPHADELSVELDPRSVLELSRDAGALTLGSTATAGNTPIGTPQRLSTANAHNKAGTPSSLLRRPRAEDELGWSALLLSYRLSWPVTLIIPPRALVQYQVIFKHLFNLKHVERQLAAAWHRMQAARNASRASRNALKPAYCLAQRHLFLIQEILRYSTTDVLAPQWAAMEAGVRRAADADQVIHCHATFLARALDGLMLCRLPLLRPLLALQQGALDFAARVNVAWDALEARQEKAASAQAASAIAQAALVRQAGRSGGPSRVLTPAQSITAAREQQYEGLLGGPAVEQQQQEGGTQQHLDVTGLEADYASRLNELVAGLQEMYSTAIQREAGDSHAGSSQATLESREQLEALQGLIERIAVNPAQQPQHVGLHMKSTQAMLAELQSAAAQV</sequence>
<proteinExistence type="inferred from homology"/>
<dbReference type="InterPro" id="IPR040457">
    <property type="entry name" value="GCP_C"/>
</dbReference>
<feature type="compositionally biased region" description="Low complexity" evidence="6">
    <location>
        <begin position="143"/>
        <end position="238"/>
    </location>
</feature>
<dbReference type="AlphaFoldDB" id="A0A7S3QT01"/>
<evidence type="ECO:0000256" key="6">
    <source>
        <dbReference type="SAM" id="MobiDB-lite"/>
    </source>
</evidence>
<dbReference type="GO" id="GO:0000278">
    <property type="term" value="P:mitotic cell cycle"/>
    <property type="evidence" value="ECO:0007669"/>
    <property type="project" value="TreeGrafter"/>
</dbReference>
<dbReference type="PANTHER" id="PTHR19302">
    <property type="entry name" value="GAMMA TUBULIN COMPLEX PROTEIN"/>
    <property type="match status" value="1"/>
</dbReference>
<keyword evidence="3" id="KW-0963">Cytoplasm</keyword>
<feature type="compositionally biased region" description="Polar residues" evidence="6">
    <location>
        <begin position="903"/>
        <end position="924"/>
    </location>
</feature>
<dbReference type="GO" id="GO:0051225">
    <property type="term" value="P:spindle assembly"/>
    <property type="evidence" value="ECO:0007669"/>
    <property type="project" value="TreeGrafter"/>
</dbReference>
<protein>
    <recommendedName>
        <fullName evidence="10">Gamma-tubulin complex component</fullName>
    </recommendedName>
</protein>
<keyword evidence="4" id="KW-0493">Microtubule</keyword>
<dbReference type="EMBL" id="HBIP01012849">
    <property type="protein sequence ID" value="CAE0492262.1"/>
    <property type="molecule type" value="Transcribed_RNA"/>
</dbReference>
<feature type="region of interest" description="Disordered" evidence="6">
    <location>
        <begin position="369"/>
        <end position="400"/>
    </location>
</feature>
<keyword evidence="5" id="KW-0206">Cytoskeleton</keyword>
<accession>A0A7S3QT01</accession>
<evidence type="ECO:0008006" key="10">
    <source>
        <dbReference type="Google" id="ProtNLM"/>
    </source>
</evidence>
<feature type="domain" description="Gamma tubulin complex component protein N-terminal" evidence="8">
    <location>
        <begin position="414"/>
        <end position="803"/>
    </location>
</feature>
<evidence type="ECO:0000256" key="5">
    <source>
        <dbReference type="ARBA" id="ARBA00023212"/>
    </source>
</evidence>
<dbReference type="GO" id="GO:0051321">
    <property type="term" value="P:meiotic cell cycle"/>
    <property type="evidence" value="ECO:0007669"/>
    <property type="project" value="TreeGrafter"/>
</dbReference>
<dbReference type="InterPro" id="IPR042241">
    <property type="entry name" value="GCP_C_sf"/>
</dbReference>
<evidence type="ECO:0000256" key="2">
    <source>
        <dbReference type="ARBA" id="ARBA00010337"/>
    </source>
</evidence>
<evidence type="ECO:0000256" key="4">
    <source>
        <dbReference type="ARBA" id="ARBA00022701"/>
    </source>
</evidence>
<dbReference type="InterPro" id="IPR007259">
    <property type="entry name" value="GCP"/>
</dbReference>
<dbReference type="GO" id="GO:0000930">
    <property type="term" value="C:gamma-tubulin complex"/>
    <property type="evidence" value="ECO:0007669"/>
    <property type="project" value="TreeGrafter"/>
</dbReference>
<dbReference type="InterPro" id="IPR041470">
    <property type="entry name" value="GCP_N"/>
</dbReference>
<dbReference type="GO" id="GO:0051011">
    <property type="term" value="F:microtubule minus-end binding"/>
    <property type="evidence" value="ECO:0007669"/>
    <property type="project" value="TreeGrafter"/>
</dbReference>
<evidence type="ECO:0000259" key="8">
    <source>
        <dbReference type="Pfam" id="PF17681"/>
    </source>
</evidence>
<name>A0A7S3QT01_DUNTE</name>
<evidence type="ECO:0000313" key="9">
    <source>
        <dbReference type="EMBL" id="CAE0492262.1"/>
    </source>
</evidence>
<comment type="similarity">
    <text evidence="2">Belongs to the TUBGCP family.</text>
</comment>
<evidence type="ECO:0000259" key="7">
    <source>
        <dbReference type="Pfam" id="PF04130"/>
    </source>
</evidence>
<dbReference type="GO" id="GO:0000922">
    <property type="term" value="C:spindle pole"/>
    <property type="evidence" value="ECO:0007669"/>
    <property type="project" value="InterPro"/>
</dbReference>
<feature type="region of interest" description="Disordered" evidence="6">
    <location>
        <begin position="115"/>
        <end position="281"/>
    </location>
</feature>
<feature type="compositionally biased region" description="Low complexity" evidence="6">
    <location>
        <begin position="126"/>
        <end position="135"/>
    </location>
</feature>
<feature type="region of interest" description="Disordered" evidence="6">
    <location>
        <begin position="708"/>
        <end position="735"/>
    </location>
</feature>
<reference evidence="9" key="1">
    <citation type="submission" date="2021-01" db="EMBL/GenBank/DDBJ databases">
        <authorList>
            <person name="Corre E."/>
            <person name="Pelletier E."/>
            <person name="Niang G."/>
            <person name="Scheremetjew M."/>
            <person name="Finn R."/>
            <person name="Kale V."/>
            <person name="Holt S."/>
            <person name="Cochrane G."/>
            <person name="Meng A."/>
            <person name="Brown T."/>
            <person name="Cohen L."/>
        </authorList>
    </citation>
    <scope>NUCLEOTIDE SEQUENCE</scope>
    <source>
        <strain evidence="9">CCMP1320</strain>
    </source>
</reference>
<evidence type="ECO:0000256" key="3">
    <source>
        <dbReference type="ARBA" id="ARBA00022490"/>
    </source>
</evidence>
<dbReference type="Pfam" id="PF04130">
    <property type="entry name" value="GCP_C_terminal"/>
    <property type="match status" value="1"/>
</dbReference>
<dbReference type="GO" id="GO:0005874">
    <property type="term" value="C:microtubule"/>
    <property type="evidence" value="ECO:0007669"/>
    <property type="project" value="UniProtKB-KW"/>
</dbReference>
<dbReference type="GO" id="GO:0043015">
    <property type="term" value="F:gamma-tubulin binding"/>
    <property type="evidence" value="ECO:0007669"/>
    <property type="project" value="InterPro"/>
</dbReference>
<gene>
    <name evidence="9" type="ORF">DTER00134_LOCUS7335</name>
</gene>
<dbReference type="GO" id="GO:0007020">
    <property type="term" value="P:microtubule nucleation"/>
    <property type="evidence" value="ECO:0007669"/>
    <property type="project" value="InterPro"/>
</dbReference>
<feature type="domain" description="Gamma tubulin complex component C-terminal" evidence="7">
    <location>
        <begin position="808"/>
        <end position="1187"/>
    </location>
</feature>
<feature type="region of interest" description="Disordered" evidence="6">
    <location>
        <begin position="894"/>
        <end position="925"/>
    </location>
</feature>
<dbReference type="GO" id="GO:0031122">
    <property type="term" value="P:cytoplasmic microtubule organization"/>
    <property type="evidence" value="ECO:0007669"/>
    <property type="project" value="TreeGrafter"/>
</dbReference>
<comment type="subcellular location">
    <subcellularLocation>
        <location evidence="1">Cytoplasm</location>
        <location evidence="1">Cytoskeleton</location>
    </subcellularLocation>
</comment>